<dbReference type="InterPro" id="IPR038690">
    <property type="entry name" value="NusG_2_sf"/>
</dbReference>
<keyword evidence="1" id="KW-0472">Membrane</keyword>
<organism evidence="2 3">
    <name type="scientific">Candidatus Scybalomonas excrementavium</name>
    <dbReference type="NCBI Taxonomy" id="2840943"/>
    <lineage>
        <taxon>Bacteria</taxon>
        <taxon>Bacillati</taxon>
        <taxon>Bacillota</taxon>
        <taxon>Clostridia</taxon>
        <taxon>Lachnospirales</taxon>
        <taxon>Lachnospiraceae</taxon>
        <taxon>Lachnospiraceae incertae sedis</taxon>
        <taxon>Candidatus Scybalomonas</taxon>
    </lineage>
</organism>
<proteinExistence type="predicted"/>
<dbReference type="Gene3D" id="2.60.320.10">
    <property type="entry name" value="N-utilization substance G protein NusG, insert domain"/>
    <property type="match status" value="1"/>
</dbReference>
<reference evidence="2" key="1">
    <citation type="submission" date="2020-10" db="EMBL/GenBank/DDBJ databases">
        <authorList>
            <person name="Gilroy R."/>
        </authorList>
    </citation>
    <scope>NUCLEOTIDE SEQUENCE</scope>
    <source>
        <strain evidence="2">E3-2379</strain>
    </source>
</reference>
<reference evidence="2" key="2">
    <citation type="journal article" date="2021" name="PeerJ">
        <title>Extensive microbial diversity within the chicken gut microbiome revealed by metagenomics and culture.</title>
        <authorList>
            <person name="Gilroy R."/>
            <person name="Ravi A."/>
            <person name="Getino M."/>
            <person name="Pursley I."/>
            <person name="Horton D.L."/>
            <person name="Alikhan N.F."/>
            <person name="Baker D."/>
            <person name="Gharbi K."/>
            <person name="Hall N."/>
            <person name="Watson M."/>
            <person name="Adriaenssens E.M."/>
            <person name="Foster-Nyarko E."/>
            <person name="Jarju S."/>
            <person name="Secka A."/>
            <person name="Antonio M."/>
            <person name="Oren A."/>
            <person name="Chaudhuri R.R."/>
            <person name="La Ragione R."/>
            <person name="Hildebrand F."/>
            <person name="Pallen M.J."/>
        </authorList>
    </citation>
    <scope>NUCLEOTIDE SEQUENCE</scope>
    <source>
        <strain evidence="2">E3-2379</strain>
    </source>
</reference>
<sequence length="119" mass="13515">MKKKDLYLIISVMLFSVIAFFCIWFFQKDGTQVVITVKGQVYETVSLFEDREIEVKTDQGMNVVIIQDGQVSMKEATCPDQICVKHSKITKTGETIVCLPHQVVVEIIDDQQKEIDSVA</sequence>
<comment type="caution">
    <text evidence="2">The sequence shown here is derived from an EMBL/GenBank/DDBJ whole genome shotgun (WGS) entry which is preliminary data.</text>
</comment>
<keyword evidence="1" id="KW-0812">Transmembrane</keyword>
<keyword evidence="1" id="KW-1133">Transmembrane helix</keyword>
<dbReference type="EMBL" id="JADIML010000089">
    <property type="protein sequence ID" value="MBO8462924.1"/>
    <property type="molecule type" value="Genomic_DNA"/>
</dbReference>
<feature type="transmembrane region" description="Helical" evidence="1">
    <location>
        <begin position="7"/>
        <end position="26"/>
    </location>
</feature>
<dbReference type="Proteomes" id="UP000823618">
    <property type="component" value="Unassembled WGS sequence"/>
</dbReference>
<dbReference type="CDD" id="cd09911">
    <property type="entry name" value="Lin0431_like"/>
    <property type="match status" value="1"/>
</dbReference>
<evidence type="ECO:0000313" key="2">
    <source>
        <dbReference type="EMBL" id="MBO8462924.1"/>
    </source>
</evidence>
<evidence type="ECO:0000313" key="3">
    <source>
        <dbReference type="Proteomes" id="UP000823618"/>
    </source>
</evidence>
<accession>A0A9D9I0D1</accession>
<dbReference type="AlphaFoldDB" id="A0A9D9I0D1"/>
<protein>
    <submittedName>
        <fullName evidence="2">NusG domain II-containing protein</fullName>
    </submittedName>
</protein>
<name>A0A9D9I0D1_9FIRM</name>
<evidence type="ECO:0000256" key="1">
    <source>
        <dbReference type="SAM" id="Phobius"/>
    </source>
</evidence>
<dbReference type="Pfam" id="PF07009">
    <property type="entry name" value="NusG_II"/>
    <property type="match status" value="1"/>
</dbReference>
<gene>
    <name evidence="2" type="ORF">IAC13_03210</name>
</gene>